<evidence type="ECO:0000256" key="2">
    <source>
        <dbReference type="ARBA" id="ARBA00012916"/>
    </source>
</evidence>
<feature type="domain" description="Glutamine amidotransferase type-2" evidence="9">
    <location>
        <begin position="2"/>
        <end position="214"/>
    </location>
</feature>
<gene>
    <name evidence="11" type="ORF">UT63_C0001G0008</name>
</gene>
<dbReference type="Pfam" id="PF13522">
    <property type="entry name" value="GATase_6"/>
    <property type="match status" value="1"/>
</dbReference>
<name>A0A0G0QAS8_9BACT</name>
<dbReference type="GO" id="GO:0006047">
    <property type="term" value="P:UDP-N-acetylglucosamine metabolic process"/>
    <property type="evidence" value="ECO:0007669"/>
    <property type="project" value="TreeGrafter"/>
</dbReference>
<dbReference type="Proteomes" id="UP000034539">
    <property type="component" value="Unassembled WGS sequence"/>
</dbReference>
<evidence type="ECO:0000256" key="4">
    <source>
        <dbReference type="ARBA" id="ARBA00022576"/>
    </source>
</evidence>
<dbReference type="InterPro" id="IPR035466">
    <property type="entry name" value="GlmS/AgaS_SIS"/>
</dbReference>
<dbReference type="PATRIC" id="fig|1618450.3.peg.9"/>
<dbReference type="InterPro" id="IPR001347">
    <property type="entry name" value="SIS_dom"/>
</dbReference>
<proteinExistence type="predicted"/>
<dbReference type="EMBL" id="LBXN01000001">
    <property type="protein sequence ID" value="KKR34441.1"/>
    <property type="molecule type" value="Genomic_DNA"/>
</dbReference>
<keyword evidence="4 11" id="KW-0032">Aminotransferase</keyword>
<evidence type="ECO:0000313" key="12">
    <source>
        <dbReference type="Proteomes" id="UP000034539"/>
    </source>
</evidence>
<evidence type="ECO:0000259" key="9">
    <source>
        <dbReference type="PROSITE" id="PS51278"/>
    </source>
</evidence>
<dbReference type="InterPro" id="IPR017932">
    <property type="entry name" value="GATase_2_dom"/>
</dbReference>
<dbReference type="GO" id="GO:0097367">
    <property type="term" value="F:carbohydrate derivative binding"/>
    <property type="evidence" value="ECO:0007669"/>
    <property type="project" value="InterPro"/>
</dbReference>
<comment type="catalytic activity">
    <reaction evidence="1">
        <text>D-fructose 6-phosphate + L-glutamine = D-glucosamine 6-phosphate + L-glutamate</text>
        <dbReference type="Rhea" id="RHEA:13237"/>
        <dbReference type="ChEBI" id="CHEBI:29985"/>
        <dbReference type="ChEBI" id="CHEBI:58359"/>
        <dbReference type="ChEBI" id="CHEBI:58725"/>
        <dbReference type="ChEBI" id="CHEBI:61527"/>
        <dbReference type="EC" id="2.6.1.16"/>
    </reaction>
</comment>
<comment type="caution">
    <text evidence="11">The sequence shown here is derived from an EMBL/GenBank/DDBJ whole genome shotgun (WGS) entry which is preliminary data.</text>
</comment>
<feature type="domain" description="SIS" evidence="10">
    <location>
        <begin position="275"/>
        <end position="414"/>
    </location>
</feature>
<dbReference type="GO" id="GO:0004360">
    <property type="term" value="F:glutamine-fructose-6-phosphate transaminase (isomerizing) activity"/>
    <property type="evidence" value="ECO:0007669"/>
    <property type="project" value="UniProtKB-EC"/>
</dbReference>
<dbReference type="PANTHER" id="PTHR10937">
    <property type="entry name" value="GLUCOSAMINE--FRUCTOSE-6-PHOSPHATE AMINOTRANSFERASE, ISOMERIZING"/>
    <property type="match status" value="1"/>
</dbReference>
<dbReference type="EC" id="2.6.1.16" evidence="2"/>
<reference evidence="11 12" key="1">
    <citation type="journal article" date="2015" name="Nature">
        <title>rRNA introns, odd ribosomes, and small enigmatic genomes across a large radiation of phyla.</title>
        <authorList>
            <person name="Brown C.T."/>
            <person name="Hug L.A."/>
            <person name="Thomas B.C."/>
            <person name="Sharon I."/>
            <person name="Castelle C.J."/>
            <person name="Singh A."/>
            <person name="Wilkins M.J."/>
            <person name="Williams K.H."/>
            <person name="Banfield J.F."/>
        </authorList>
    </citation>
    <scope>NUCLEOTIDE SEQUENCE [LARGE SCALE GENOMIC DNA]</scope>
</reference>
<evidence type="ECO:0000256" key="7">
    <source>
        <dbReference type="ARBA" id="ARBA00022962"/>
    </source>
</evidence>
<dbReference type="PANTHER" id="PTHR10937:SF0">
    <property type="entry name" value="GLUTAMINE--FRUCTOSE-6-PHOSPHATE TRANSAMINASE (ISOMERIZING)"/>
    <property type="match status" value="1"/>
</dbReference>
<feature type="coiled-coil region" evidence="8">
    <location>
        <begin position="93"/>
        <end position="120"/>
    </location>
</feature>
<keyword evidence="8" id="KW-0175">Coiled coil</keyword>
<dbReference type="CDD" id="cd00714">
    <property type="entry name" value="GFAT"/>
    <property type="match status" value="1"/>
</dbReference>
<evidence type="ECO:0000259" key="10">
    <source>
        <dbReference type="PROSITE" id="PS51464"/>
    </source>
</evidence>
<dbReference type="SUPFAM" id="SSF56235">
    <property type="entry name" value="N-terminal nucleophile aminohydrolases (Ntn hydrolases)"/>
    <property type="match status" value="1"/>
</dbReference>
<dbReference type="GO" id="GO:0006002">
    <property type="term" value="P:fructose 6-phosphate metabolic process"/>
    <property type="evidence" value="ECO:0007669"/>
    <property type="project" value="TreeGrafter"/>
</dbReference>
<keyword evidence="7" id="KW-0315">Glutamine amidotransferase</keyword>
<dbReference type="NCBIfam" id="TIGR01135">
    <property type="entry name" value="glmS"/>
    <property type="match status" value="1"/>
</dbReference>
<dbReference type="Gene3D" id="3.60.20.10">
    <property type="entry name" value="Glutamine Phosphoribosylpyrophosphate, subunit 1, domain 1"/>
    <property type="match status" value="1"/>
</dbReference>
<organism evidence="11 12">
    <name type="scientific">Candidatus Gottesmanbacteria bacterium GW2011_GWC2_39_8</name>
    <dbReference type="NCBI Taxonomy" id="1618450"/>
    <lineage>
        <taxon>Bacteria</taxon>
        <taxon>Candidatus Gottesmaniibacteriota</taxon>
    </lineage>
</organism>
<dbReference type="NCBIfam" id="NF001484">
    <property type="entry name" value="PRK00331.1"/>
    <property type="match status" value="1"/>
</dbReference>
<keyword evidence="6" id="KW-0677">Repeat</keyword>
<dbReference type="SUPFAM" id="SSF53697">
    <property type="entry name" value="SIS domain"/>
    <property type="match status" value="1"/>
</dbReference>
<dbReference type="PROSITE" id="PS51278">
    <property type="entry name" value="GATASE_TYPE_2"/>
    <property type="match status" value="1"/>
</dbReference>
<evidence type="ECO:0000313" key="11">
    <source>
        <dbReference type="EMBL" id="KKR34441.1"/>
    </source>
</evidence>
<keyword evidence="5 11" id="KW-0808">Transferase</keyword>
<dbReference type="InterPro" id="IPR047084">
    <property type="entry name" value="GFAT_N"/>
</dbReference>
<dbReference type="InterPro" id="IPR035490">
    <property type="entry name" value="GlmS/FrlB_SIS"/>
</dbReference>
<dbReference type="GO" id="GO:0006487">
    <property type="term" value="P:protein N-linked glycosylation"/>
    <property type="evidence" value="ECO:0007669"/>
    <property type="project" value="TreeGrafter"/>
</dbReference>
<dbReference type="InterPro" id="IPR029055">
    <property type="entry name" value="Ntn_hydrolases_N"/>
</dbReference>
<protein>
    <recommendedName>
        <fullName evidence="3">Glutamine--fructose-6-phosphate aminotransferase [isomerizing]</fullName>
        <ecNumber evidence="2">2.6.1.16</ecNumber>
    </recommendedName>
</protein>
<evidence type="ECO:0000256" key="3">
    <source>
        <dbReference type="ARBA" id="ARBA00016090"/>
    </source>
</evidence>
<dbReference type="Gene3D" id="3.40.50.10490">
    <property type="entry name" value="Glucose-6-phosphate isomerase like protein, domain 1"/>
    <property type="match status" value="2"/>
</dbReference>
<evidence type="ECO:0000256" key="6">
    <source>
        <dbReference type="ARBA" id="ARBA00022737"/>
    </source>
</evidence>
<evidence type="ECO:0000256" key="1">
    <source>
        <dbReference type="ARBA" id="ARBA00001031"/>
    </source>
</evidence>
<accession>A0A0G0QAS8</accession>
<dbReference type="PROSITE" id="PS51464">
    <property type="entry name" value="SIS"/>
    <property type="match status" value="2"/>
</dbReference>
<dbReference type="AlphaFoldDB" id="A0A0G0QAS8"/>
<dbReference type="CDD" id="cd05008">
    <property type="entry name" value="SIS_GlmS_GlmD_1"/>
    <property type="match status" value="1"/>
</dbReference>
<dbReference type="InterPro" id="IPR046348">
    <property type="entry name" value="SIS_dom_sf"/>
</dbReference>
<dbReference type="Pfam" id="PF01380">
    <property type="entry name" value="SIS"/>
    <property type="match status" value="2"/>
</dbReference>
<evidence type="ECO:0000256" key="8">
    <source>
        <dbReference type="SAM" id="Coils"/>
    </source>
</evidence>
<dbReference type="InterPro" id="IPR005855">
    <property type="entry name" value="GFAT"/>
</dbReference>
<sequence length="588" mass="65305">MCGIFAYSGKKYDAGHAVWEGLKRLDYRGYDSWGVGVKNGLDLVIDKHAGKIGEAKIKLPASAVAIGHTRWATHGGVNDINAHPHLSSDGAFMLAHNGIVENYQELKKQLQEENYNFKSETDSEVIVALIEKAISGCKIEDAIRSAFKKIDGRNTVIILTKEGKIVAARNGSPMVIGFGNNKEIYFSSDTLSFAPFVEKLLVMENGQMATYDNNKVEIWDLKAGKKLKYKSEENNIHDSKVDKEGYDHFMIKEIYENPEVIKRLTDQDSSNYQELVKAVKKSRSVYAIGSGTAGGAAAQIAFYLRLYGRIPAVSLIGADANEYLDLFSKDDLIIAPSQSGETADVLEILEKAKQKGVKIASFVNMPGSMMTRMSDFKFMANAGPEICVVSTKVYVSQIAWGYLLSKAVQNKYEEGQKNLKLLAKTADDFLKDRQMHSSLKKLAKHLAVKKHIFLLSKYQNLQIIKEGMVKIIETSYLHAHAIPAGDLKHYAITIMEKGVPVVFVISNDKVKKDVINALFEVKTRGAEVIAIAFEKNENYDHYIEVPDTGETSAIMNIVPLQLLSYYLGLELGNNLDKPRNIAKSVTVK</sequence>
<dbReference type="CDD" id="cd05009">
    <property type="entry name" value="SIS_GlmS_GlmD_2"/>
    <property type="match status" value="1"/>
</dbReference>
<feature type="domain" description="SIS" evidence="10">
    <location>
        <begin position="442"/>
        <end position="578"/>
    </location>
</feature>
<evidence type="ECO:0000256" key="5">
    <source>
        <dbReference type="ARBA" id="ARBA00022679"/>
    </source>
</evidence>